<keyword evidence="7" id="KW-1185">Reference proteome</keyword>
<protein>
    <submittedName>
        <fullName evidence="6">Glycosyltransferase</fullName>
    </submittedName>
</protein>
<dbReference type="InterPro" id="IPR029044">
    <property type="entry name" value="Nucleotide-diphossugar_trans"/>
</dbReference>
<reference evidence="6 7" key="1">
    <citation type="submission" date="2018-04" db="EMBL/GenBank/DDBJ databases">
        <authorList>
            <person name="Eckel V.P."/>
            <person name="Vogel R.F."/>
        </authorList>
    </citation>
    <scope>NUCLEOTIDE SEQUENCE [LARGE SCALE GENOMIC DNA]</scope>
    <source>
        <strain evidence="7">TMW 2.1764</strain>
    </source>
</reference>
<evidence type="ECO:0000256" key="3">
    <source>
        <dbReference type="ARBA" id="ARBA00022679"/>
    </source>
</evidence>
<dbReference type="OrthoDB" id="7665907at2"/>
<evidence type="ECO:0000313" key="7">
    <source>
        <dbReference type="Proteomes" id="UP000325415"/>
    </source>
</evidence>
<proteinExistence type="inferred from homology"/>
<dbReference type="PANTHER" id="PTHR43685">
    <property type="entry name" value="GLYCOSYLTRANSFERASE"/>
    <property type="match status" value="1"/>
</dbReference>
<feature type="region of interest" description="Disordered" evidence="4">
    <location>
        <begin position="314"/>
        <end position="396"/>
    </location>
</feature>
<evidence type="ECO:0000313" key="6">
    <source>
        <dbReference type="EMBL" id="KAE8126980.1"/>
    </source>
</evidence>
<organism evidence="6 7">
    <name type="scientific">Bifidobacterium tibiigranuli</name>
    <dbReference type="NCBI Taxonomy" id="2172043"/>
    <lineage>
        <taxon>Bacteria</taxon>
        <taxon>Bacillati</taxon>
        <taxon>Actinomycetota</taxon>
        <taxon>Actinomycetes</taxon>
        <taxon>Bifidobacteriales</taxon>
        <taxon>Bifidobacteriaceae</taxon>
        <taxon>Bifidobacterium</taxon>
    </lineage>
</organism>
<gene>
    <name evidence="6" type="ORF">DDE84_09665</name>
</gene>
<sequence>MTPPFSVLMAVYAGDERDYLRRAVLSNTLEQTCVPTQLVIVRDGPVPASIQAFLDGLDVWLGKAFAQVGRHDSLPEITVLELARNSGLAHALNQGLRRCRYDLVARADSDDISLPARFATIIPLLDGPHGESHRAPQHDSRGEREHVGHYDIVGSAIREFSGDERHPGQARTLPAGGKKLLDFARVQSPLHHPSVAFRKSAVQRVGGYPEHSGRFEDYLLWERLILAGARLHNVAEPLVLYRVDAGAYQRRGGWAMFRDELALQRRFRADGFTSAAQFVRNVAIRALYRLMPTGLRKLGYRALIALRNAGRKLGDVSGSGRRKAQRNRGSGRSNERSSERSSGSNDGCNDGLSNGRNSRRNDRGSSSDSSGHGNSEHSISKRSISEMNESKNRSAR</sequence>
<dbReference type="Pfam" id="PF00535">
    <property type="entry name" value="Glycos_transf_2"/>
    <property type="match status" value="1"/>
</dbReference>
<dbReference type="GO" id="GO:0016757">
    <property type="term" value="F:glycosyltransferase activity"/>
    <property type="evidence" value="ECO:0007669"/>
    <property type="project" value="UniProtKB-KW"/>
</dbReference>
<keyword evidence="3 6" id="KW-0808">Transferase</keyword>
<dbReference type="Proteomes" id="UP000325415">
    <property type="component" value="Unassembled WGS sequence"/>
</dbReference>
<evidence type="ECO:0000256" key="4">
    <source>
        <dbReference type="SAM" id="MobiDB-lite"/>
    </source>
</evidence>
<name>A0A5N6S605_9BIFI</name>
<feature type="compositionally biased region" description="Low complexity" evidence="4">
    <location>
        <begin position="340"/>
        <end position="356"/>
    </location>
</feature>
<dbReference type="Gene3D" id="3.90.550.10">
    <property type="entry name" value="Spore Coat Polysaccharide Biosynthesis Protein SpsA, Chain A"/>
    <property type="match status" value="1"/>
</dbReference>
<comment type="similarity">
    <text evidence="1">Belongs to the glycosyltransferase 2 family.</text>
</comment>
<dbReference type="AlphaFoldDB" id="A0A5N6S605"/>
<dbReference type="SUPFAM" id="SSF53448">
    <property type="entry name" value="Nucleotide-diphospho-sugar transferases"/>
    <property type="match status" value="1"/>
</dbReference>
<comment type="caution">
    <text evidence="6">The sequence shown here is derived from an EMBL/GenBank/DDBJ whole genome shotgun (WGS) entry which is preliminary data.</text>
</comment>
<accession>A0A5N6S605</accession>
<dbReference type="EMBL" id="QDAG01000010">
    <property type="protein sequence ID" value="KAE8126980.1"/>
    <property type="molecule type" value="Genomic_DNA"/>
</dbReference>
<evidence type="ECO:0000256" key="1">
    <source>
        <dbReference type="ARBA" id="ARBA00006739"/>
    </source>
</evidence>
<dbReference type="InterPro" id="IPR001173">
    <property type="entry name" value="Glyco_trans_2-like"/>
</dbReference>
<keyword evidence="2" id="KW-0328">Glycosyltransferase</keyword>
<dbReference type="InterPro" id="IPR050834">
    <property type="entry name" value="Glycosyltransf_2"/>
</dbReference>
<feature type="domain" description="Glycosyltransferase 2-like" evidence="5">
    <location>
        <begin position="6"/>
        <end position="127"/>
    </location>
</feature>
<evidence type="ECO:0000256" key="2">
    <source>
        <dbReference type="ARBA" id="ARBA00022676"/>
    </source>
</evidence>
<evidence type="ECO:0000259" key="5">
    <source>
        <dbReference type="Pfam" id="PF00535"/>
    </source>
</evidence>
<dbReference type="PANTHER" id="PTHR43685:SF5">
    <property type="entry name" value="GLYCOSYLTRANSFERASE EPSE-RELATED"/>
    <property type="match status" value="1"/>
</dbReference>